<sequence length="72" mass="8046">MARRRRLASTSAAAAAAKQVMITPFLLQFFDNSSTASHTHVHTYTSTASSVICDVFDTKLCRWVQRKTTILQ</sequence>
<proteinExistence type="predicted"/>
<dbReference type="Proteomes" id="UP000835052">
    <property type="component" value="Unassembled WGS sequence"/>
</dbReference>
<evidence type="ECO:0000313" key="2">
    <source>
        <dbReference type="Proteomes" id="UP000835052"/>
    </source>
</evidence>
<keyword evidence="2" id="KW-1185">Reference proteome</keyword>
<dbReference type="EMBL" id="CAJGYM010000052">
    <property type="protein sequence ID" value="CAD6195195.1"/>
    <property type="molecule type" value="Genomic_DNA"/>
</dbReference>
<evidence type="ECO:0000313" key="1">
    <source>
        <dbReference type="EMBL" id="CAD6195195.1"/>
    </source>
</evidence>
<name>A0A8S1HIT9_9PELO</name>
<accession>A0A8S1HIT9</accession>
<gene>
    <name evidence="1" type="ORF">CAUJ_LOCUS11114</name>
</gene>
<dbReference type="AlphaFoldDB" id="A0A8S1HIT9"/>
<comment type="caution">
    <text evidence="1">The sequence shown here is derived from an EMBL/GenBank/DDBJ whole genome shotgun (WGS) entry which is preliminary data.</text>
</comment>
<reference evidence="1" key="1">
    <citation type="submission" date="2020-10" db="EMBL/GenBank/DDBJ databases">
        <authorList>
            <person name="Kikuchi T."/>
        </authorList>
    </citation>
    <scope>NUCLEOTIDE SEQUENCE</scope>
    <source>
        <strain evidence="1">NKZ352</strain>
    </source>
</reference>
<organism evidence="1 2">
    <name type="scientific">Caenorhabditis auriculariae</name>
    <dbReference type="NCBI Taxonomy" id="2777116"/>
    <lineage>
        <taxon>Eukaryota</taxon>
        <taxon>Metazoa</taxon>
        <taxon>Ecdysozoa</taxon>
        <taxon>Nematoda</taxon>
        <taxon>Chromadorea</taxon>
        <taxon>Rhabditida</taxon>
        <taxon>Rhabditina</taxon>
        <taxon>Rhabditomorpha</taxon>
        <taxon>Rhabditoidea</taxon>
        <taxon>Rhabditidae</taxon>
        <taxon>Peloderinae</taxon>
        <taxon>Caenorhabditis</taxon>
    </lineage>
</organism>
<protein>
    <submittedName>
        <fullName evidence="1">Uncharacterized protein</fullName>
    </submittedName>
</protein>